<comment type="similarity">
    <text evidence="2 10">Belongs to the ARV1 family.</text>
</comment>
<keyword evidence="10" id="KW-0333">Golgi apparatus</keyword>
<dbReference type="RefSeq" id="XP_014563069.1">
    <property type="nucleotide sequence ID" value="XM_014707583.1"/>
</dbReference>
<keyword evidence="9 10" id="KW-0472">Membrane</keyword>
<feature type="transmembrane region" description="Helical" evidence="10">
    <location>
        <begin position="178"/>
        <end position="198"/>
    </location>
</feature>
<protein>
    <recommendedName>
        <fullName evidence="10">Protein ARV</fullName>
    </recommendedName>
</protein>
<reference evidence="11 12" key="1">
    <citation type="journal article" date="2014" name="MBio">
        <title>The Ordospora colligata genome; evolution of extreme reduction in microsporidia and host-to-parasite horizontal gene transfer.</title>
        <authorList>
            <person name="Pombert J.-F."/>
            <person name="Haag K.L."/>
            <person name="Beidas S."/>
            <person name="Ebert D."/>
            <person name="Keeling P.J."/>
        </authorList>
    </citation>
    <scope>NUCLEOTIDE SEQUENCE [LARGE SCALE GENOMIC DNA]</scope>
    <source>
        <strain evidence="11 12">OC4</strain>
    </source>
</reference>
<dbReference type="GO" id="GO:0097036">
    <property type="term" value="P:regulation of plasma membrane sterol distribution"/>
    <property type="evidence" value="ECO:0007669"/>
    <property type="project" value="UniProtKB-UniRule"/>
</dbReference>
<evidence type="ECO:0000256" key="9">
    <source>
        <dbReference type="ARBA" id="ARBA00023136"/>
    </source>
</evidence>
<evidence type="ECO:0000256" key="1">
    <source>
        <dbReference type="ARBA" id="ARBA00004477"/>
    </source>
</evidence>
<keyword evidence="10" id="KW-0746">Sphingolipid metabolism</keyword>
<dbReference type="HOGENOM" id="CLU_1250668_0_0_1"/>
<evidence type="ECO:0000256" key="10">
    <source>
        <dbReference type="RuleBase" id="RU368065"/>
    </source>
</evidence>
<comment type="subcellular location">
    <subcellularLocation>
        <location evidence="1 10">Endoplasmic reticulum membrane</location>
        <topology evidence="1 10">Multi-pass membrane protein</topology>
    </subcellularLocation>
    <subcellularLocation>
        <location evidence="10">Golgi apparatus membrane</location>
        <topology evidence="10">Multi-pass membrane protein</topology>
    </subcellularLocation>
</comment>
<evidence type="ECO:0000256" key="8">
    <source>
        <dbReference type="ARBA" id="ARBA00023098"/>
    </source>
</evidence>
<keyword evidence="12" id="KW-1185">Reference proteome</keyword>
<dbReference type="GO" id="GO:0005789">
    <property type="term" value="C:endoplasmic reticulum membrane"/>
    <property type="evidence" value="ECO:0007669"/>
    <property type="project" value="UniProtKB-SubCell"/>
</dbReference>
<feature type="transmembrane region" description="Helical" evidence="10">
    <location>
        <begin position="122"/>
        <end position="141"/>
    </location>
</feature>
<keyword evidence="8 10" id="KW-0443">Lipid metabolism</keyword>
<keyword evidence="4 10" id="KW-0812">Transmembrane</keyword>
<dbReference type="GO" id="GO:0032366">
    <property type="term" value="P:intracellular sterol transport"/>
    <property type="evidence" value="ECO:0007669"/>
    <property type="project" value="UniProtKB-UniRule"/>
</dbReference>
<comment type="caution">
    <text evidence="11">The sequence shown here is derived from an EMBL/GenBank/DDBJ whole genome shotgun (WGS) entry which is preliminary data.</text>
</comment>
<dbReference type="GO" id="GO:0000139">
    <property type="term" value="C:Golgi membrane"/>
    <property type="evidence" value="ECO:0007669"/>
    <property type="project" value="UniProtKB-SubCell"/>
</dbReference>
<dbReference type="Proteomes" id="UP000031056">
    <property type="component" value="Unassembled WGS sequence"/>
</dbReference>
<evidence type="ECO:0000256" key="2">
    <source>
        <dbReference type="ARBA" id="ARBA00009187"/>
    </source>
</evidence>
<dbReference type="PANTHER" id="PTHR14467:SF0">
    <property type="entry name" value="PROTEIN ARV1"/>
    <property type="match status" value="1"/>
</dbReference>
<gene>
    <name evidence="11" type="ORF">M896_100110</name>
</gene>
<keyword evidence="5 10" id="KW-0256">Endoplasmic reticulum</keyword>
<feature type="transmembrane region" description="Helical" evidence="10">
    <location>
        <begin position="153"/>
        <end position="172"/>
    </location>
</feature>
<name>A0A0B2UIZ2_9MICR</name>
<dbReference type="InterPro" id="IPR007290">
    <property type="entry name" value="Arv1"/>
</dbReference>
<evidence type="ECO:0000256" key="4">
    <source>
        <dbReference type="ARBA" id="ARBA00022692"/>
    </source>
</evidence>
<dbReference type="PANTHER" id="PTHR14467">
    <property type="entry name" value="ARV1"/>
    <property type="match status" value="1"/>
</dbReference>
<organism evidence="11 12">
    <name type="scientific">Ordospora colligata OC4</name>
    <dbReference type="NCBI Taxonomy" id="1354746"/>
    <lineage>
        <taxon>Eukaryota</taxon>
        <taxon>Fungi</taxon>
        <taxon>Fungi incertae sedis</taxon>
        <taxon>Microsporidia</taxon>
        <taxon>Ordosporidae</taxon>
        <taxon>Ordospora</taxon>
    </lineage>
</organism>
<proteinExistence type="inferred from homology"/>
<evidence type="ECO:0000256" key="3">
    <source>
        <dbReference type="ARBA" id="ARBA00022448"/>
    </source>
</evidence>
<dbReference type="InParanoid" id="A0A0B2UIZ2"/>
<sequence length="227" mass="26008">MYACIECGTKSEHLFMKSSTTQQICKCGSCGKRMDRYFEVNNLIKLIDLLLLKRRVFRHYLFNNTSMLENNGVHCLAMLGLLMVKSVMMSITEDGEIPRFLCAADWHEKLFMAKEVMKACKIMIAEFVELVMLIGMLMCLFGKHTGFVTLSKAVVFSSFYCLFVLVMVMWNYKPREYLIVIDFICMICNSIVISEVVGLNNETAIASFCCCRFASKIICKALYKVII</sequence>
<dbReference type="VEuPathDB" id="MicrosporidiaDB:M896_100110"/>
<dbReference type="Pfam" id="PF04161">
    <property type="entry name" value="Arv1"/>
    <property type="match status" value="1"/>
</dbReference>
<dbReference type="AlphaFoldDB" id="A0A0B2UIZ2"/>
<comment type="function">
    <text evidence="10">Regulates also the sphingolipid metabolism.</text>
</comment>
<accession>A0A0B2UIZ2</accession>
<evidence type="ECO:0000256" key="6">
    <source>
        <dbReference type="ARBA" id="ARBA00022989"/>
    </source>
</evidence>
<dbReference type="EMBL" id="JOKQ01000010">
    <property type="protein sequence ID" value="KHN69027.1"/>
    <property type="molecule type" value="Genomic_DNA"/>
</dbReference>
<keyword evidence="3 10" id="KW-0813">Transport</keyword>
<evidence type="ECO:0000256" key="5">
    <source>
        <dbReference type="ARBA" id="ARBA00022824"/>
    </source>
</evidence>
<evidence type="ECO:0000313" key="11">
    <source>
        <dbReference type="EMBL" id="KHN69027.1"/>
    </source>
</evidence>
<dbReference type="GeneID" id="26262421"/>
<keyword evidence="7 10" id="KW-0445">Lipid transport</keyword>
<dbReference type="FunCoup" id="A0A0B2UIZ2">
    <property type="interactions" value="87"/>
</dbReference>
<dbReference type="OrthoDB" id="2192830at2759"/>
<keyword evidence="6 10" id="KW-1133">Transmembrane helix</keyword>
<dbReference type="GO" id="GO:0032541">
    <property type="term" value="C:cortical endoplasmic reticulum"/>
    <property type="evidence" value="ECO:0007669"/>
    <property type="project" value="TreeGrafter"/>
</dbReference>
<comment type="function">
    <text evidence="10">Mediator of sterol homeostasis involved in sterol uptake, trafficking and distribution into membranes.</text>
</comment>
<evidence type="ECO:0000256" key="7">
    <source>
        <dbReference type="ARBA" id="ARBA00023055"/>
    </source>
</evidence>
<dbReference type="GO" id="GO:0006665">
    <property type="term" value="P:sphingolipid metabolic process"/>
    <property type="evidence" value="ECO:0007669"/>
    <property type="project" value="UniProtKB-UniRule"/>
</dbReference>
<evidence type="ECO:0000313" key="12">
    <source>
        <dbReference type="Proteomes" id="UP000031056"/>
    </source>
</evidence>
<dbReference type="GO" id="GO:0016125">
    <property type="term" value="P:sterol metabolic process"/>
    <property type="evidence" value="ECO:0007669"/>
    <property type="project" value="UniProtKB-UniRule"/>
</dbReference>